<name>A0A2N3KWS0_9PROT</name>
<dbReference type="Pfam" id="PF02625">
    <property type="entry name" value="XdhC_CoxI"/>
    <property type="match status" value="1"/>
</dbReference>
<dbReference type="Gene3D" id="3.40.50.720">
    <property type="entry name" value="NAD(P)-binding Rossmann-like Domain"/>
    <property type="match status" value="1"/>
</dbReference>
<evidence type="ECO:0000259" key="1">
    <source>
        <dbReference type="Pfam" id="PF02625"/>
    </source>
</evidence>
<feature type="domain" description="XdhC- CoxI" evidence="1">
    <location>
        <begin position="21"/>
        <end position="80"/>
    </location>
</feature>
<dbReference type="EMBL" id="NWTK01000003">
    <property type="protein sequence ID" value="PKR55019.1"/>
    <property type="molecule type" value="Genomic_DNA"/>
</dbReference>
<dbReference type="PANTHER" id="PTHR30388:SF4">
    <property type="entry name" value="MOLYBDENUM COFACTOR INSERTION CHAPERONE PAOD"/>
    <property type="match status" value="1"/>
</dbReference>
<dbReference type="RefSeq" id="WP_101264862.1">
    <property type="nucleotide sequence ID" value="NZ_NWTK01000003.1"/>
</dbReference>
<dbReference type="Pfam" id="PF13478">
    <property type="entry name" value="XdhC_C"/>
    <property type="match status" value="1"/>
</dbReference>
<dbReference type="InterPro" id="IPR003777">
    <property type="entry name" value="XdhC_CoxI"/>
</dbReference>
<dbReference type="PANTHER" id="PTHR30388">
    <property type="entry name" value="ALDEHYDE OXIDOREDUCTASE MOLYBDENUM COFACTOR ASSEMBLY PROTEIN"/>
    <property type="match status" value="1"/>
</dbReference>
<evidence type="ECO:0000259" key="2">
    <source>
        <dbReference type="Pfam" id="PF13478"/>
    </source>
</evidence>
<dbReference type="OrthoDB" id="9815497at2"/>
<feature type="domain" description="XdhC Rossmann" evidence="2">
    <location>
        <begin position="176"/>
        <end position="316"/>
    </location>
</feature>
<dbReference type="InterPro" id="IPR052698">
    <property type="entry name" value="MoCofactor_Util/Proc"/>
</dbReference>
<evidence type="ECO:0000313" key="4">
    <source>
        <dbReference type="Proteomes" id="UP000233597"/>
    </source>
</evidence>
<proteinExistence type="predicted"/>
<organism evidence="3 4">
    <name type="scientific">Thalassospira marina</name>
    <dbReference type="NCBI Taxonomy" id="2048283"/>
    <lineage>
        <taxon>Bacteria</taxon>
        <taxon>Pseudomonadati</taxon>
        <taxon>Pseudomonadota</taxon>
        <taxon>Alphaproteobacteria</taxon>
        <taxon>Rhodospirillales</taxon>
        <taxon>Thalassospiraceae</taxon>
        <taxon>Thalassospira</taxon>
    </lineage>
</organism>
<dbReference type="AlphaFoldDB" id="A0A2N3KWS0"/>
<evidence type="ECO:0000313" key="3">
    <source>
        <dbReference type="EMBL" id="PKR55019.1"/>
    </source>
</evidence>
<dbReference type="InterPro" id="IPR027051">
    <property type="entry name" value="XdhC_Rossmann_dom"/>
</dbReference>
<dbReference type="Proteomes" id="UP000233597">
    <property type="component" value="Unassembled WGS sequence"/>
</dbReference>
<sequence>MSNHLSRMLAAWQGSGDRACWVLGTVFRTEGSAYRKAGAMMMISDSGQLHGILSGGCLEADIARNARKVMHTGEAIQLVYDGNDEDDLSFRLGVGCGGAVHVMLQPVTLENDLGLGALYRALATRQRGYFYQKISSGGGAGFFREDAGVSTQSARLETIAGENWLVTPVRPEPHILIVGGGMDAQPLVRLASAMEWRITLMDPRPANARPENFTMADTIMSCLDDRLIEYVKNTRVDAAILMTHNMELDAKALCLLAQAGPAVSHVSVLGPRHRFDAVLKRAQIRENALPFAIDGPAGVPIGGDMPESIALSMMAGVHRALYTPDVIGFMSEAAE</sequence>
<reference evidence="3 4" key="1">
    <citation type="submission" date="2017-09" db="EMBL/GenBank/DDBJ databases">
        <title>Biodiversity and function of Thalassospira species in the particle-attached aromatic-hydrocarbon-degrading consortia from the surface seawater of the South China Sea.</title>
        <authorList>
            <person name="Dong C."/>
            <person name="Liu R."/>
            <person name="Shao Z."/>
        </authorList>
    </citation>
    <scope>NUCLEOTIDE SEQUENCE [LARGE SCALE GENOMIC DNA]</scope>
    <source>
        <strain evidence="3 4">CSC1P2</strain>
    </source>
</reference>
<protein>
    <submittedName>
        <fullName evidence="3">Xanthine dehydrogenase</fullName>
    </submittedName>
</protein>
<gene>
    <name evidence="3" type="ORF">COO20_06440</name>
</gene>
<accession>A0A2N3KWS0</accession>
<comment type="caution">
    <text evidence="3">The sequence shown here is derived from an EMBL/GenBank/DDBJ whole genome shotgun (WGS) entry which is preliminary data.</text>
</comment>